<feature type="region of interest" description="Disordered" evidence="1">
    <location>
        <begin position="34"/>
        <end position="67"/>
    </location>
</feature>
<feature type="compositionally biased region" description="Basic and acidic residues" evidence="1">
    <location>
        <begin position="38"/>
        <end position="65"/>
    </location>
</feature>
<organism evidence="2 3">
    <name type="scientific">Sporothrix curviconia</name>
    <dbReference type="NCBI Taxonomy" id="1260050"/>
    <lineage>
        <taxon>Eukaryota</taxon>
        <taxon>Fungi</taxon>
        <taxon>Dikarya</taxon>
        <taxon>Ascomycota</taxon>
        <taxon>Pezizomycotina</taxon>
        <taxon>Sordariomycetes</taxon>
        <taxon>Sordariomycetidae</taxon>
        <taxon>Ophiostomatales</taxon>
        <taxon>Ophiostomataceae</taxon>
        <taxon>Sporothrix</taxon>
    </lineage>
</organism>
<protein>
    <recommendedName>
        <fullName evidence="4">RRM domain-containing protein</fullName>
    </recommendedName>
</protein>
<evidence type="ECO:0000256" key="1">
    <source>
        <dbReference type="SAM" id="MobiDB-lite"/>
    </source>
</evidence>
<gene>
    <name evidence="2" type="ORF">SCUCBS95973_007889</name>
</gene>
<feature type="compositionally biased region" description="Low complexity" evidence="1">
    <location>
        <begin position="162"/>
        <end position="188"/>
    </location>
</feature>
<evidence type="ECO:0008006" key="4">
    <source>
        <dbReference type="Google" id="ProtNLM"/>
    </source>
</evidence>
<feature type="compositionally biased region" description="Acidic residues" evidence="1">
    <location>
        <begin position="243"/>
        <end position="254"/>
    </location>
</feature>
<evidence type="ECO:0000313" key="3">
    <source>
        <dbReference type="Proteomes" id="UP001642405"/>
    </source>
</evidence>
<dbReference type="Proteomes" id="UP001642405">
    <property type="component" value="Unassembled WGS sequence"/>
</dbReference>
<name>A0ABP0CGZ1_9PEZI</name>
<proteinExistence type="predicted"/>
<accession>A0ABP0CGZ1</accession>
<reference evidence="2 3" key="1">
    <citation type="submission" date="2024-01" db="EMBL/GenBank/DDBJ databases">
        <authorList>
            <person name="Allen C."/>
            <person name="Tagirdzhanova G."/>
        </authorList>
    </citation>
    <scope>NUCLEOTIDE SEQUENCE [LARGE SCALE GENOMIC DNA]</scope>
</reference>
<feature type="region of interest" description="Disordered" evidence="1">
    <location>
        <begin position="99"/>
        <end position="254"/>
    </location>
</feature>
<comment type="caution">
    <text evidence="2">The sequence shown here is derived from an EMBL/GenBank/DDBJ whole genome shotgun (WGS) entry which is preliminary data.</text>
</comment>
<feature type="compositionally biased region" description="Basic and acidic residues" evidence="1">
    <location>
        <begin position="99"/>
        <end position="127"/>
    </location>
</feature>
<keyword evidence="3" id="KW-1185">Reference proteome</keyword>
<feature type="compositionally biased region" description="Basic and acidic residues" evidence="1">
    <location>
        <begin position="150"/>
        <end position="159"/>
    </location>
</feature>
<evidence type="ECO:0000313" key="2">
    <source>
        <dbReference type="EMBL" id="CAK7231372.1"/>
    </source>
</evidence>
<feature type="compositionally biased region" description="Gly residues" evidence="1">
    <location>
        <begin position="189"/>
        <end position="204"/>
    </location>
</feature>
<sequence>MSGTIKPCTLVQQITPPATATKTSTGETMLISVSPIDTTRKASGEATTKPKDMAKKAKQIQGKEAEDVDEMWQEFSLEEELEGIADAPAKKREAMRAVFREKEEERRKRIRQSADEKRRIAEHEGYLLKKTFSRPAAQKKLAEGVSAVPDKAKQSDNKVGHSNNGNSNSNNSTNTTSTGNGNSNFSGNIFGGNTFGRNTFGGSGRHAKPGGRVVRSPPRKPSVTAKVEAPGQRSETVILSPDPEAEDFETDQDDSSGIISIEIESPKNAARFGVRFDPTKLDAATLAEVAGTGEKMGGRRSLLIQNIPYEYSLHKLLAHVRGGAIVMARLAPDTMGTGHGQVAMITFKTPEEASTGEKITSALLSRSEANEGQALNSTPKISVTLLPTPTYPSRETIVQATPAPGFSLAPVEAKTRCIYVTDFPKQYIHDLCTELMFGANRFPSKMHALEEIWFEGDTLHLQFASMQEAEKAHRIISIFHFRKYSGQVHYRPDPCAATVSNMNSLFEDGAIKVASHGYMGLKSLLETVGLASFSRSHDKSSAKAGADRKVAPPGAVKMSFSTLLSQTRTVPPCPPRISIPHPSVHMQAATVRAKPAAAPLIDVSFEDVMKTGSWSSVPASVHDDFASPISNAPWTADQMEGLDMF</sequence>
<dbReference type="EMBL" id="CAWUHB010000058">
    <property type="protein sequence ID" value="CAK7231372.1"/>
    <property type="molecule type" value="Genomic_DNA"/>
</dbReference>